<gene>
    <name evidence="1" type="ORF">CAEBREN_14740</name>
</gene>
<dbReference type="EMBL" id="GL379841">
    <property type="protein sequence ID" value="EGT53432.1"/>
    <property type="molecule type" value="Genomic_DNA"/>
</dbReference>
<evidence type="ECO:0000313" key="2">
    <source>
        <dbReference type="Proteomes" id="UP000008068"/>
    </source>
</evidence>
<dbReference type="PANTHER" id="PTHR31936:SF6">
    <property type="entry name" value="FIBRINOGEN C-TERMINAL DOMAIN-CONTAINING PROTEIN"/>
    <property type="match status" value="1"/>
</dbReference>
<reference evidence="2" key="1">
    <citation type="submission" date="2011-07" db="EMBL/GenBank/DDBJ databases">
        <authorList>
            <consortium name="Caenorhabditis brenneri Sequencing and Analysis Consortium"/>
            <person name="Wilson R.K."/>
        </authorList>
    </citation>
    <scope>NUCLEOTIDE SEQUENCE [LARGE SCALE GENOMIC DNA]</scope>
    <source>
        <strain evidence="2">PB2801</strain>
    </source>
</reference>
<dbReference type="STRING" id="135651.G0N5Y1"/>
<keyword evidence="2" id="KW-1185">Reference proteome</keyword>
<dbReference type="InterPro" id="IPR000884">
    <property type="entry name" value="TSP1_rpt"/>
</dbReference>
<dbReference type="Proteomes" id="UP000008068">
    <property type="component" value="Unassembled WGS sequence"/>
</dbReference>
<dbReference type="SUPFAM" id="SSF82895">
    <property type="entry name" value="TSP-1 type 1 repeat"/>
    <property type="match status" value="1"/>
</dbReference>
<dbReference type="HOGENOM" id="CLU_074198_0_0_1"/>
<organism evidence="2">
    <name type="scientific">Caenorhabditis brenneri</name>
    <name type="common">Nematode worm</name>
    <dbReference type="NCBI Taxonomy" id="135651"/>
    <lineage>
        <taxon>Eukaryota</taxon>
        <taxon>Metazoa</taxon>
        <taxon>Ecdysozoa</taxon>
        <taxon>Nematoda</taxon>
        <taxon>Chromadorea</taxon>
        <taxon>Rhabditida</taxon>
        <taxon>Rhabditina</taxon>
        <taxon>Rhabditomorpha</taxon>
        <taxon>Rhabditoidea</taxon>
        <taxon>Rhabditidae</taxon>
        <taxon>Peloderinae</taxon>
        <taxon>Caenorhabditis</taxon>
    </lineage>
</organism>
<dbReference type="InParanoid" id="G0N5Y1"/>
<proteinExistence type="predicted"/>
<evidence type="ECO:0000313" key="1">
    <source>
        <dbReference type="EMBL" id="EGT53432.1"/>
    </source>
</evidence>
<protein>
    <submittedName>
        <fullName evidence="1">Uncharacterized protein</fullName>
    </submittedName>
</protein>
<dbReference type="OrthoDB" id="5814299at2759"/>
<name>G0N5Y1_CAEBE</name>
<dbReference type="Gene3D" id="2.20.100.10">
    <property type="entry name" value="Thrombospondin type-1 (TSP1) repeat"/>
    <property type="match status" value="1"/>
</dbReference>
<dbReference type="PROSITE" id="PS50092">
    <property type="entry name" value="TSP1"/>
    <property type="match status" value="1"/>
</dbReference>
<dbReference type="FunCoup" id="G0N5Y1">
    <property type="interactions" value="2"/>
</dbReference>
<dbReference type="OMA" id="VINNWYH"/>
<dbReference type="eggNOG" id="ENOG502TFEU">
    <property type="taxonomic scope" value="Eukaryota"/>
</dbReference>
<sequence length="354" mass="39003">MKDKSKPTAEKSFFFRISESAITDESIFSFGALISMDERPMKLAMLLLWILFPSIAIAADCPACPVGGIWSEWATTETCARSCGACANATYTRICLSTELGNCPCNGPPSATKRCNTQACNYPRVNGPEAPCCVGTPMVINNLYHCGPLEVKNTSAYCCPTGGKWTEWSAWAKVDGRIEYNRNRKCLSSGFNCPCDGESTESKFGKTITSTPISDSKFSECPCAPLKTMKIVADNGNNICTHNKTTYDKRDPQFHSESCSATFLLETSDFMRSFYFHNISQDTSSPMVTTIGYLNATGHCIRDRVKTYDDNKTHTDGEFQAMEFECDVQTGLWNGKNDNIKGISAIGQFHEPVV</sequence>
<dbReference type="PANTHER" id="PTHR31936">
    <property type="entry name" value="PROTEIN CBG18744"/>
    <property type="match status" value="1"/>
</dbReference>
<accession>G0N5Y1</accession>
<dbReference type="AlphaFoldDB" id="G0N5Y1"/>
<dbReference type="InterPro" id="IPR036383">
    <property type="entry name" value="TSP1_rpt_sf"/>
</dbReference>